<dbReference type="InterPro" id="IPR010626">
    <property type="entry name" value="DUF1217"/>
</dbReference>
<dbReference type="OrthoDB" id="7824597at2"/>
<dbReference type="Proteomes" id="UP000186997">
    <property type="component" value="Unassembled WGS sequence"/>
</dbReference>
<accession>A0A1R3XDZ8</accession>
<dbReference type="STRING" id="287098.SAMN05421665_2892"/>
<dbReference type="AlphaFoldDB" id="A0A1R3XDZ8"/>
<dbReference type="SUPFAM" id="SSF158837">
    <property type="entry name" value="AGR C 984p-like"/>
    <property type="match status" value="1"/>
</dbReference>
<dbReference type="Pfam" id="PF06748">
    <property type="entry name" value="DUF1217"/>
    <property type="match status" value="1"/>
</dbReference>
<name>A0A1R3XDZ8_9RHOB</name>
<evidence type="ECO:0000313" key="2">
    <source>
        <dbReference type="Proteomes" id="UP000186997"/>
    </source>
</evidence>
<keyword evidence="2" id="KW-1185">Reference proteome</keyword>
<reference evidence="2" key="1">
    <citation type="submission" date="2017-01" db="EMBL/GenBank/DDBJ databases">
        <authorList>
            <person name="Varghese N."/>
            <person name="Submissions S."/>
        </authorList>
    </citation>
    <scope>NUCLEOTIDE SEQUENCE [LARGE SCALE GENOMIC DNA]</scope>
    <source>
        <strain evidence="2">DSM 29591</strain>
    </source>
</reference>
<gene>
    <name evidence="1" type="ORF">SAMN05421665_2892</name>
</gene>
<dbReference type="EMBL" id="FTPR01000002">
    <property type="protein sequence ID" value="SIT89188.1"/>
    <property type="molecule type" value="Genomic_DNA"/>
</dbReference>
<protein>
    <recommendedName>
        <fullName evidence="3">Flagellar protein</fullName>
    </recommendedName>
</protein>
<organism evidence="1 2">
    <name type="scientific">Yoonia rosea</name>
    <dbReference type="NCBI Taxonomy" id="287098"/>
    <lineage>
        <taxon>Bacteria</taxon>
        <taxon>Pseudomonadati</taxon>
        <taxon>Pseudomonadota</taxon>
        <taxon>Alphaproteobacteria</taxon>
        <taxon>Rhodobacterales</taxon>
        <taxon>Paracoccaceae</taxon>
        <taxon>Yoonia</taxon>
    </lineage>
</organism>
<dbReference type="Gene3D" id="1.10.3700.10">
    <property type="entry name" value="AGR C 984p-like"/>
    <property type="match status" value="1"/>
</dbReference>
<proteinExistence type="predicted"/>
<dbReference type="InterPro" id="IPR023157">
    <property type="entry name" value="AGR-C-984p-like_sf"/>
</dbReference>
<sequence length="268" mass="29301">MSFQPVLPLTGYVGWRFLERTAEAQETAFAESRPIQRATDYFRENIGSVRTAADLVGDRQLLAVALGAFGLDEDINNRAFIQKILEDGTTADDALANRLADNRYADFSRAFGFGDSAIPNTVFSSFAGDIVDRFESQQFARAIGDQNNDLRLARNVNSGLADVLDRTSTNNGQWFAIMGNAPLRSVFQTALGLPESISSIDIDRQREIFQERARSVLGTDDLSQIATPAEEEKLIRLFLIRSEANAIATTSAGATALALLQAAPRLFG</sequence>
<dbReference type="RefSeq" id="WP_076660596.1">
    <property type="nucleotide sequence ID" value="NZ_FTPR01000002.1"/>
</dbReference>
<evidence type="ECO:0008006" key="3">
    <source>
        <dbReference type="Google" id="ProtNLM"/>
    </source>
</evidence>
<evidence type="ECO:0000313" key="1">
    <source>
        <dbReference type="EMBL" id="SIT89188.1"/>
    </source>
</evidence>